<dbReference type="EMBL" id="PXYT01000019">
    <property type="protein sequence ID" value="PSR28678.1"/>
    <property type="molecule type" value="Genomic_DNA"/>
</dbReference>
<dbReference type="PRINTS" id="PR00038">
    <property type="entry name" value="HTHLUXR"/>
</dbReference>
<accession>A0A2T2X2J6</accession>
<feature type="transmembrane region" description="Helical" evidence="4">
    <location>
        <begin position="94"/>
        <end position="116"/>
    </location>
</feature>
<evidence type="ECO:0000313" key="6">
    <source>
        <dbReference type="EMBL" id="PSR28678.1"/>
    </source>
</evidence>
<keyword evidence="3" id="KW-0804">Transcription</keyword>
<keyword evidence="4" id="KW-1133">Transmembrane helix</keyword>
<feature type="transmembrane region" description="Helical" evidence="4">
    <location>
        <begin position="38"/>
        <end position="55"/>
    </location>
</feature>
<gene>
    <name evidence="6" type="ORF">C7B43_09700</name>
</gene>
<evidence type="ECO:0000256" key="1">
    <source>
        <dbReference type="ARBA" id="ARBA00023015"/>
    </source>
</evidence>
<dbReference type="SUPFAM" id="SSF46894">
    <property type="entry name" value="C-terminal effector domain of the bipartite response regulators"/>
    <property type="match status" value="1"/>
</dbReference>
<evidence type="ECO:0000256" key="2">
    <source>
        <dbReference type="ARBA" id="ARBA00023125"/>
    </source>
</evidence>
<feature type="transmembrane region" description="Helical" evidence="4">
    <location>
        <begin position="175"/>
        <end position="194"/>
    </location>
</feature>
<feature type="transmembrane region" description="Helical" evidence="4">
    <location>
        <begin position="67"/>
        <end position="87"/>
    </location>
</feature>
<dbReference type="Pfam" id="PF00196">
    <property type="entry name" value="GerE"/>
    <property type="match status" value="1"/>
</dbReference>
<organism evidence="6 7">
    <name type="scientific">Sulfobacillus benefaciens</name>
    <dbReference type="NCBI Taxonomy" id="453960"/>
    <lineage>
        <taxon>Bacteria</taxon>
        <taxon>Bacillati</taxon>
        <taxon>Bacillota</taxon>
        <taxon>Clostridia</taxon>
        <taxon>Eubacteriales</taxon>
        <taxon>Clostridiales Family XVII. Incertae Sedis</taxon>
        <taxon>Sulfobacillus</taxon>
    </lineage>
</organism>
<dbReference type="Proteomes" id="UP000242699">
    <property type="component" value="Unassembled WGS sequence"/>
</dbReference>
<proteinExistence type="predicted"/>
<keyword evidence="4" id="KW-0472">Membrane</keyword>
<dbReference type="InterPro" id="IPR016032">
    <property type="entry name" value="Sig_transdc_resp-reg_C-effctor"/>
</dbReference>
<name>A0A2T2X2J6_9FIRM</name>
<dbReference type="InterPro" id="IPR000792">
    <property type="entry name" value="Tscrpt_reg_LuxR_C"/>
</dbReference>
<evidence type="ECO:0000256" key="4">
    <source>
        <dbReference type="SAM" id="Phobius"/>
    </source>
</evidence>
<reference evidence="6 7" key="1">
    <citation type="journal article" date="2014" name="BMC Genomics">
        <title>Comparison of environmental and isolate Sulfobacillus genomes reveals diverse carbon, sulfur, nitrogen, and hydrogen metabolisms.</title>
        <authorList>
            <person name="Justice N.B."/>
            <person name="Norman A."/>
            <person name="Brown C.T."/>
            <person name="Singh A."/>
            <person name="Thomas B.C."/>
            <person name="Banfield J.F."/>
        </authorList>
    </citation>
    <scope>NUCLEOTIDE SEQUENCE [LARGE SCALE GENOMIC DNA]</scope>
    <source>
        <strain evidence="6">AMDSBA1</strain>
    </source>
</reference>
<dbReference type="PANTHER" id="PTHR44688">
    <property type="entry name" value="DNA-BINDING TRANSCRIPTIONAL ACTIVATOR DEVR_DOSR"/>
    <property type="match status" value="1"/>
</dbReference>
<keyword evidence="1" id="KW-0805">Transcription regulation</keyword>
<dbReference type="SMART" id="SM00421">
    <property type="entry name" value="HTH_LUXR"/>
    <property type="match status" value="1"/>
</dbReference>
<dbReference type="AlphaFoldDB" id="A0A2T2X2J6"/>
<dbReference type="GO" id="GO:0003677">
    <property type="term" value="F:DNA binding"/>
    <property type="evidence" value="ECO:0007669"/>
    <property type="project" value="UniProtKB-KW"/>
</dbReference>
<feature type="transmembrane region" description="Helical" evidence="4">
    <location>
        <begin position="136"/>
        <end position="155"/>
    </location>
</feature>
<sequence length="291" mass="33348">MGITPCILEFGWRSVRHRPRTKRRWSVIQTLMRQRQRFFTVGFYRGAILLFAIWVTEQFPESHSSMAWPILVFGGLYTVTLFLLGLYIKKWRYFQILLASTLIIDTLTWGLLLIQFSSNLSTNAPALLPALSFEGLLYWDVLGGVVGLGAAELLLLNMWVYQKTVRHVAFSPAELSFWMIIVALVACLPIYHLWSERLLTGTKKEKAIGTNYMDFTVSSESPNTSDEIDRDSVTSVVSALTKREQEIYRLLKEGLALTEIASHCHIEYNTVKTHVRNICVKFNVTSRHQLP</sequence>
<feature type="domain" description="HTH luxR-type" evidence="5">
    <location>
        <begin position="233"/>
        <end position="291"/>
    </location>
</feature>
<dbReference type="CDD" id="cd06170">
    <property type="entry name" value="LuxR_C_like"/>
    <property type="match status" value="1"/>
</dbReference>
<dbReference type="Gene3D" id="1.10.10.10">
    <property type="entry name" value="Winged helix-like DNA-binding domain superfamily/Winged helix DNA-binding domain"/>
    <property type="match status" value="1"/>
</dbReference>
<dbReference type="PROSITE" id="PS50043">
    <property type="entry name" value="HTH_LUXR_2"/>
    <property type="match status" value="1"/>
</dbReference>
<dbReference type="PANTHER" id="PTHR44688:SF16">
    <property type="entry name" value="DNA-BINDING TRANSCRIPTIONAL ACTIVATOR DEVR_DOSR"/>
    <property type="match status" value="1"/>
</dbReference>
<evidence type="ECO:0000313" key="7">
    <source>
        <dbReference type="Proteomes" id="UP000242699"/>
    </source>
</evidence>
<dbReference type="InterPro" id="IPR036388">
    <property type="entry name" value="WH-like_DNA-bd_sf"/>
</dbReference>
<keyword evidence="2" id="KW-0238">DNA-binding</keyword>
<dbReference type="GO" id="GO:0006355">
    <property type="term" value="P:regulation of DNA-templated transcription"/>
    <property type="evidence" value="ECO:0007669"/>
    <property type="project" value="InterPro"/>
</dbReference>
<protein>
    <submittedName>
        <fullName evidence="6">LuxR family transcriptional regulator</fullName>
    </submittedName>
</protein>
<evidence type="ECO:0000256" key="3">
    <source>
        <dbReference type="ARBA" id="ARBA00023163"/>
    </source>
</evidence>
<keyword evidence="4" id="KW-0812">Transmembrane</keyword>
<evidence type="ECO:0000259" key="5">
    <source>
        <dbReference type="PROSITE" id="PS50043"/>
    </source>
</evidence>
<comment type="caution">
    <text evidence="6">The sequence shown here is derived from an EMBL/GenBank/DDBJ whole genome shotgun (WGS) entry which is preliminary data.</text>
</comment>